<dbReference type="Proteomes" id="UP000007953">
    <property type="component" value="Chromosome"/>
</dbReference>
<reference evidence="1 2" key="1">
    <citation type="journal article" date="2011" name="J. Bacteriol.">
        <title>Complete genome sequence of the plant pathogen Ralstonia solanacearum strain Po82.</title>
        <authorList>
            <person name="Xu J."/>
            <person name="Zheng H.J."/>
            <person name="Liu L."/>
            <person name="Pan Z.C."/>
            <person name="Prior P."/>
            <person name="Tang B."/>
            <person name="Xu J.S."/>
            <person name="Zhang H."/>
            <person name="Tian Q."/>
            <person name="Zhang L.Q."/>
            <person name="Feng J."/>
        </authorList>
    </citation>
    <scope>NUCLEOTIDE SEQUENCE [LARGE SCALE GENOMIC DNA]</scope>
    <source>
        <strain evidence="1 2">Po82</strain>
    </source>
</reference>
<dbReference type="HOGENOM" id="CLU_2957408_0_0_4"/>
<protein>
    <submittedName>
        <fullName evidence="1">Uncharacterized protein</fullName>
    </submittedName>
</protein>
<dbReference type="KEGG" id="rsn:RSPO_c01454"/>
<sequence length="59" mass="6665">MGRFSPAVLAHPHLQLRDLFNVQNELSINELAQQSHLKREIPRVRPTVDVNHNDANGGI</sequence>
<proteinExistence type="predicted"/>
<name>F6G125_RALS8</name>
<gene>
    <name evidence="1" type="ordered locus">RSPO_c01454</name>
</gene>
<dbReference type="PATRIC" id="fig|1031711.3.peg.1421"/>
<organism evidence="1 2">
    <name type="scientific">Ralstonia solanacearum (strain Po82)</name>
    <dbReference type="NCBI Taxonomy" id="1031711"/>
    <lineage>
        <taxon>Bacteria</taxon>
        <taxon>Pseudomonadati</taxon>
        <taxon>Pseudomonadota</taxon>
        <taxon>Betaproteobacteria</taxon>
        <taxon>Burkholderiales</taxon>
        <taxon>Burkholderiaceae</taxon>
        <taxon>Ralstonia</taxon>
        <taxon>Ralstonia solanacearum species complex</taxon>
    </lineage>
</organism>
<evidence type="ECO:0000313" key="1">
    <source>
        <dbReference type="EMBL" id="AEG68754.1"/>
    </source>
</evidence>
<dbReference type="EMBL" id="CP002819">
    <property type="protein sequence ID" value="AEG68754.1"/>
    <property type="molecule type" value="Genomic_DNA"/>
</dbReference>
<evidence type="ECO:0000313" key="2">
    <source>
        <dbReference type="Proteomes" id="UP000007953"/>
    </source>
</evidence>
<dbReference type="AlphaFoldDB" id="F6G125"/>
<accession>F6G125</accession>